<dbReference type="RefSeq" id="WP_239735412.1">
    <property type="nucleotide sequence ID" value="NZ_CP092427.2"/>
</dbReference>
<organism evidence="3 6">
    <name type="scientific">Mycolicibacterium rufum</name>
    <dbReference type="NCBI Taxonomy" id="318424"/>
    <lineage>
        <taxon>Bacteria</taxon>
        <taxon>Bacillati</taxon>
        <taxon>Actinomycetota</taxon>
        <taxon>Actinomycetes</taxon>
        <taxon>Mycobacteriales</taxon>
        <taxon>Mycobacteriaceae</taxon>
        <taxon>Mycolicibacterium</taxon>
    </lineage>
</organism>
<reference evidence="4" key="3">
    <citation type="submission" date="2022-08" db="EMBL/GenBank/DDBJ databases">
        <title>Whole genome sequencing of non-tuberculosis mycobacteria type-strains.</title>
        <authorList>
            <person name="Igarashi Y."/>
            <person name="Osugi A."/>
            <person name="Mitarai S."/>
        </authorList>
    </citation>
    <scope>NUCLEOTIDE SEQUENCE</scope>
    <source>
        <strain evidence="4">JCM 16372</strain>
    </source>
</reference>
<reference evidence="3" key="2">
    <citation type="journal article" date="2022" name="BMC Genomics">
        <title>Comparative genome analysis of mycobacteria focusing on tRNA and non-coding RNA.</title>
        <authorList>
            <person name="Behra P.R.K."/>
            <person name="Pettersson B.M.F."/>
            <person name="Ramesh M."/>
            <person name="Das S."/>
            <person name="Dasgupta S."/>
            <person name="Kirsebom L.A."/>
        </authorList>
    </citation>
    <scope>NUCLEOTIDE SEQUENCE</scope>
    <source>
        <strain evidence="3">DSM 45406</strain>
    </source>
</reference>
<dbReference type="Proteomes" id="UP001140272">
    <property type="component" value="Unassembled WGS sequence"/>
</dbReference>
<dbReference type="Proteomes" id="UP001055159">
    <property type="component" value="Chromosome"/>
</dbReference>
<evidence type="ECO:0000256" key="1">
    <source>
        <dbReference type="SAM" id="MobiDB-lite"/>
    </source>
</evidence>
<name>A0A9X2XY03_9MYCO</name>
<dbReference type="AlphaFoldDB" id="A0A9X2XY03"/>
<keyword evidence="2" id="KW-0472">Membrane</keyword>
<reference evidence="3" key="1">
    <citation type="submission" date="2020-07" db="EMBL/GenBank/DDBJ databases">
        <authorList>
            <person name="Pettersson B.M.F."/>
            <person name="Behra P.R.K."/>
            <person name="Ramesh M."/>
            <person name="Das S."/>
            <person name="Dasgupta S."/>
            <person name="Kirsebom L.A."/>
        </authorList>
    </citation>
    <scope>NUCLEOTIDE SEQUENCE</scope>
    <source>
        <strain evidence="3">DSM 45406</strain>
    </source>
</reference>
<evidence type="ECO:0000313" key="4">
    <source>
        <dbReference type="EMBL" id="ULP35822.1"/>
    </source>
</evidence>
<keyword evidence="2" id="KW-1133">Transmembrane helix</keyword>
<dbReference type="EMBL" id="JACKRN010000419">
    <property type="protein sequence ID" value="MCV7070922.1"/>
    <property type="molecule type" value="Genomic_DNA"/>
</dbReference>
<gene>
    <name evidence="3" type="ORF">H7H73_11305</name>
    <name evidence="4" type="ORF">MJO55_21605</name>
</gene>
<evidence type="ECO:0000256" key="2">
    <source>
        <dbReference type="SAM" id="Phobius"/>
    </source>
</evidence>
<protein>
    <submittedName>
        <fullName evidence="3">Uncharacterized protein</fullName>
    </submittedName>
</protein>
<evidence type="ECO:0000313" key="3">
    <source>
        <dbReference type="EMBL" id="MCV7070922.1"/>
    </source>
</evidence>
<evidence type="ECO:0000313" key="5">
    <source>
        <dbReference type="Proteomes" id="UP001055159"/>
    </source>
</evidence>
<feature type="region of interest" description="Disordered" evidence="1">
    <location>
        <begin position="1"/>
        <end position="46"/>
    </location>
</feature>
<proteinExistence type="predicted"/>
<keyword evidence="2" id="KW-0812">Transmembrane</keyword>
<accession>A0A9X2XY03</accession>
<feature type="transmembrane region" description="Helical" evidence="2">
    <location>
        <begin position="51"/>
        <end position="72"/>
    </location>
</feature>
<evidence type="ECO:0000313" key="6">
    <source>
        <dbReference type="Proteomes" id="UP001140272"/>
    </source>
</evidence>
<keyword evidence="5" id="KW-1185">Reference proteome</keyword>
<dbReference type="EMBL" id="CP092427">
    <property type="protein sequence ID" value="ULP35822.1"/>
    <property type="molecule type" value="Genomic_DNA"/>
</dbReference>
<sequence length="238" mass="25176">MTNPPDPADSEAKPADPNTDEGNAVSSPAPPVPADGPTTAPPHGGFRESKAIALAGIAATVITALAGTFATYQISANNIAAERQQSSTEFQRDERVDAYGHFIAKALALEGVEQKVSTTRYSRPIGINQQSIDELNEAAALNDEWQAASDQLRNAAAAVELIGSGMVRLRAFDLLDAHYAVSFAFTDMSVARMRIPADQKAIDTAVEQFESKRKDAAQVRFIFSDAASSSLGISVLGP</sequence>